<comment type="caution">
    <text evidence="8">The sequence shown here is derived from an EMBL/GenBank/DDBJ whole genome shotgun (WGS) entry which is preliminary data.</text>
</comment>
<keyword evidence="7" id="KW-0472">Membrane</keyword>
<evidence type="ECO:0000256" key="4">
    <source>
        <dbReference type="ARBA" id="ARBA00023125"/>
    </source>
</evidence>
<dbReference type="AlphaFoldDB" id="A0AAN9YIT8"/>
<accession>A0AAN9YIT8</accession>
<evidence type="ECO:0000256" key="2">
    <source>
        <dbReference type="ARBA" id="ARBA00022833"/>
    </source>
</evidence>
<keyword evidence="7" id="KW-0812">Transmembrane</keyword>
<dbReference type="PANTHER" id="PTHR31313:SF77">
    <property type="entry name" value="ZN(II)2CYS6 TRANSCRIPTION FACTOR (EUROFUNG)"/>
    <property type="match status" value="1"/>
</dbReference>
<feature type="transmembrane region" description="Helical" evidence="7">
    <location>
        <begin position="168"/>
        <end position="189"/>
    </location>
</feature>
<keyword evidence="3" id="KW-0805">Transcription regulation</keyword>
<evidence type="ECO:0000313" key="8">
    <source>
        <dbReference type="EMBL" id="KAK7743960.1"/>
    </source>
</evidence>
<evidence type="ECO:0000256" key="6">
    <source>
        <dbReference type="ARBA" id="ARBA00023242"/>
    </source>
</evidence>
<evidence type="ECO:0000256" key="5">
    <source>
        <dbReference type="ARBA" id="ARBA00023163"/>
    </source>
</evidence>
<sequence>MDDVTADKPGKLGGSVTSEMWFPYASSGSPPPLDAPVLEDCTELLSRERITLHEITAPLGYYLVLQELNVKTVTQLISWKDNLPSALQVDVDAPTKPYLPHVLLLHMQYHQSMIHAHRPWMSKTLTQPQPKKGPGYVHARETCIRSAISIGKLLCIYESQYSLSRMNIHGVGITCTAASILIFACVSLLPNLSSQDVLFYLGACFRALDCFSPSWEVARKTRDFLVLFQRKWQSFSRSTNASRKRSWPEHA</sequence>
<dbReference type="Proteomes" id="UP001320420">
    <property type="component" value="Unassembled WGS sequence"/>
</dbReference>
<dbReference type="CDD" id="cd12148">
    <property type="entry name" value="fungal_TF_MHR"/>
    <property type="match status" value="1"/>
</dbReference>
<keyword evidence="2" id="KW-0862">Zinc</keyword>
<keyword evidence="9" id="KW-1185">Reference proteome</keyword>
<dbReference type="PANTHER" id="PTHR31313">
    <property type="entry name" value="TY1 ENHANCER ACTIVATOR"/>
    <property type="match status" value="1"/>
</dbReference>
<name>A0AAN9YIT8_9PEZI</name>
<evidence type="ECO:0000313" key="9">
    <source>
        <dbReference type="Proteomes" id="UP001320420"/>
    </source>
</evidence>
<keyword evidence="5" id="KW-0804">Transcription</keyword>
<dbReference type="EMBL" id="JAKJXP020000128">
    <property type="protein sequence ID" value="KAK7743960.1"/>
    <property type="molecule type" value="Genomic_DNA"/>
</dbReference>
<evidence type="ECO:0000256" key="1">
    <source>
        <dbReference type="ARBA" id="ARBA00022723"/>
    </source>
</evidence>
<dbReference type="GO" id="GO:0046872">
    <property type="term" value="F:metal ion binding"/>
    <property type="evidence" value="ECO:0007669"/>
    <property type="project" value="UniProtKB-KW"/>
</dbReference>
<evidence type="ECO:0000256" key="7">
    <source>
        <dbReference type="SAM" id="Phobius"/>
    </source>
</evidence>
<dbReference type="InterPro" id="IPR051615">
    <property type="entry name" value="Transcr_Regulatory_Elem"/>
</dbReference>
<dbReference type="GO" id="GO:0003677">
    <property type="term" value="F:DNA binding"/>
    <property type="evidence" value="ECO:0007669"/>
    <property type="project" value="UniProtKB-KW"/>
</dbReference>
<organism evidence="8 9">
    <name type="scientific">Diatrype stigma</name>
    <dbReference type="NCBI Taxonomy" id="117547"/>
    <lineage>
        <taxon>Eukaryota</taxon>
        <taxon>Fungi</taxon>
        <taxon>Dikarya</taxon>
        <taxon>Ascomycota</taxon>
        <taxon>Pezizomycotina</taxon>
        <taxon>Sordariomycetes</taxon>
        <taxon>Xylariomycetidae</taxon>
        <taxon>Xylariales</taxon>
        <taxon>Diatrypaceae</taxon>
        <taxon>Diatrype</taxon>
    </lineage>
</organism>
<proteinExistence type="predicted"/>
<reference evidence="8 9" key="1">
    <citation type="submission" date="2024-02" db="EMBL/GenBank/DDBJ databases">
        <title>De novo assembly and annotation of 12 fungi associated with fruit tree decline syndrome in Ontario, Canada.</title>
        <authorList>
            <person name="Sulman M."/>
            <person name="Ellouze W."/>
            <person name="Ilyukhin E."/>
        </authorList>
    </citation>
    <scope>NUCLEOTIDE SEQUENCE [LARGE SCALE GENOMIC DNA]</scope>
    <source>
        <strain evidence="8 9">M11/M66-122</strain>
    </source>
</reference>
<keyword evidence="6" id="KW-0539">Nucleus</keyword>
<keyword evidence="1" id="KW-0479">Metal-binding</keyword>
<evidence type="ECO:0000256" key="3">
    <source>
        <dbReference type="ARBA" id="ARBA00023015"/>
    </source>
</evidence>
<gene>
    <name evidence="8" type="ORF">SLS62_010422</name>
</gene>
<keyword evidence="7" id="KW-1133">Transmembrane helix</keyword>
<protein>
    <submittedName>
        <fullName evidence="8">Uncharacterized protein</fullName>
    </submittedName>
</protein>
<keyword evidence="4" id="KW-0238">DNA-binding</keyword>